<gene>
    <name evidence="1" type="ORF">B0H63DRAFT_522822</name>
</gene>
<comment type="caution">
    <text evidence="1">The sequence shown here is derived from an EMBL/GenBank/DDBJ whole genome shotgun (WGS) entry which is preliminary data.</text>
</comment>
<dbReference type="EMBL" id="JAULSW010000004">
    <property type="protein sequence ID" value="KAK3385493.1"/>
    <property type="molecule type" value="Genomic_DNA"/>
</dbReference>
<dbReference type="AlphaFoldDB" id="A0AAE0TZL4"/>
<name>A0AAE0TZL4_9PEZI</name>
<reference evidence="1" key="1">
    <citation type="journal article" date="2023" name="Mol. Phylogenet. Evol.">
        <title>Genome-scale phylogeny and comparative genomics of the fungal order Sordariales.</title>
        <authorList>
            <person name="Hensen N."/>
            <person name="Bonometti L."/>
            <person name="Westerberg I."/>
            <person name="Brannstrom I.O."/>
            <person name="Guillou S."/>
            <person name="Cros-Aarteil S."/>
            <person name="Calhoun S."/>
            <person name="Haridas S."/>
            <person name="Kuo A."/>
            <person name="Mondo S."/>
            <person name="Pangilinan J."/>
            <person name="Riley R."/>
            <person name="LaButti K."/>
            <person name="Andreopoulos B."/>
            <person name="Lipzen A."/>
            <person name="Chen C."/>
            <person name="Yan M."/>
            <person name="Daum C."/>
            <person name="Ng V."/>
            <person name="Clum A."/>
            <person name="Steindorff A."/>
            <person name="Ohm R.A."/>
            <person name="Martin F."/>
            <person name="Silar P."/>
            <person name="Natvig D.O."/>
            <person name="Lalanne C."/>
            <person name="Gautier V."/>
            <person name="Ament-Velasquez S.L."/>
            <person name="Kruys A."/>
            <person name="Hutchinson M.I."/>
            <person name="Powell A.J."/>
            <person name="Barry K."/>
            <person name="Miller A.N."/>
            <person name="Grigoriev I.V."/>
            <person name="Debuchy R."/>
            <person name="Gladieux P."/>
            <person name="Hiltunen Thoren M."/>
            <person name="Johannesson H."/>
        </authorList>
    </citation>
    <scope>NUCLEOTIDE SEQUENCE</scope>
    <source>
        <strain evidence="1">CBS 232.78</strain>
    </source>
</reference>
<reference evidence="1" key="2">
    <citation type="submission" date="2023-06" db="EMBL/GenBank/DDBJ databases">
        <authorList>
            <consortium name="Lawrence Berkeley National Laboratory"/>
            <person name="Haridas S."/>
            <person name="Hensen N."/>
            <person name="Bonometti L."/>
            <person name="Westerberg I."/>
            <person name="Brannstrom I.O."/>
            <person name="Guillou S."/>
            <person name="Cros-Aarteil S."/>
            <person name="Calhoun S."/>
            <person name="Kuo A."/>
            <person name="Mondo S."/>
            <person name="Pangilinan J."/>
            <person name="Riley R."/>
            <person name="LaButti K."/>
            <person name="Andreopoulos B."/>
            <person name="Lipzen A."/>
            <person name="Chen C."/>
            <person name="Yanf M."/>
            <person name="Daum C."/>
            <person name="Ng V."/>
            <person name="Clum A."/>
            <person name="Steindorff A."/>
            <person name="Ohm R."/>
            <person name="Martin F."/>
            <person name="Silar P."/>
            <person name="Natvig D."/>
            <person name="Lalanne C."/>
            <person name="Gautier V."/>
            <person name="Ament-velasquez S.L."/>
            <person name="Kruys A."/>
            <person name="Hutchinson M.I."/>
            <person name="Powell A.J."/>
            <person name="Barry K."/>
            <person name="Miller A.N."/>
            <person name="Grigoriev I.V."/>
            <person name="Debuchy R."/>
            <person name="Gladieux P."/>
            <person name="Thoren M.H."/>
            <person name="Johannesson H."/>
        </authorList>
    </citation>
    <scope>NUCLEOTIDE SEQUENCE</scope>
    <source>
        <strain evidence="1">CBS 232.78</strain>
    </source>
</reference>
<organism evidence="1 2">
    <name type="scientific">Podospora didyma</name>
    <dbReference type="NCBI Taxonomy" id="330526"/>
    <lineage>
        <taxon>Eukaryota</taxon>
        <taxon>Fungi</taxon>
        <taxon>Dikarya</taxon>
        <taxon>Ascomycota</taxon>
        <taxon>Pezizomycotina</taxon>
        <taxon>Sordariomycetes</taxon>
        <taxon>Sordariomycetidae</taxon>
        <taxon>Sordariales</taxon>
        <taxon>Podosporaceae</taxon>
        <taxon>Podospora</taxon>
    </lineage>
</organism>
<sequence>MHLSANAAPLSSPAWKTIPFTKTPKTARDALFDILVDIPDLLEDLDILISLPHDFKRSYGPRELDDLAARGFFDDNNTSNELPSKPTARDIAVAHIMAYYWTASFTAKPKLSERTEPRPYCMQIASTVDILSHTSAGMSGTHSTPLPIGMCVLYLSSTEERGTESKEGQRFMDFFKRKQGQGGEIGKLLSSLLGTMAEVAEKELTQECSKHHQFHELKGIAEARLRDRTDL</sequence>
<protein>
    <submittedName>
        <fullName evidence="1">Uncharacterized protein</fullName>
    </submittedName>
</protein>
<keyword evidence="2" id="KW-1185">Reference proteome</keyword>
<proteinExistence type="predicted"/>
<evidence type="ECO:0000313" key="1">
    <source>
        <dbReference type="EMBL" id="KAK3385493.1"/>
    </source>
</evidence>
<dbReference type="Proteomes" id="UP001285441">
    <property type="component" value="Unassembled WGS sequence"/>
</dbReference>
<accession>A0AAE0TZL4</accession>
<evidence type="ECO:0000313" key="2">
    <source>
        <dbReference type="Proteomes" id="UP001285441"/>
    </source>
</evidence>